<sequence>MKIGPMPIKKAMVNLNSNNIAPAAIGGLAVPKPAISMARPFFSSTSGWAGSTRTASSVAIATCVYAKFSSMASAAVPSSPVNRRWISLSRFWVMVWCSMAPLTPRAEAMLMMTATLAALTMVAIALSRDCPVAMR</sequence>
<name>A0AA46CBF7_9XANT</name>
<gene>
    <name evidence="2" type="ORF">CPBF424_38710</name>
</gene>
<organism evidence="2 3">
    <name type="scientific">Xanthomonas euroxanthea</name>
    <dbReference type="NCBI Taxonomy" id="2259622"/>
    <lineage>
        <taxon>Bacteria</taxon>
        <taxon>Pseudomonadati</taxon>
        <taxon>Pseudomonadota</taxon>
        <taxon>Gammaproteobacteria</taxon>
        <taxon>Lysobacterales</taxon>
        <taxon>Lysobacteraceae</taxon>
        <taxon>Xanthomonas</taxon>
    </lineage>
</organism>
<dbReference type="AlphaFoldDB" id="A0AA46CBF7"/>
<keyword evidence="3" id="KW-1185">Reference proteome</keyword>
<feature type="transmembrane region" description="Helical" evidence="1">
    <location>
        <begin position="108"/>
        <end position="126"/>
    </location>
</feature>
<keyword evidence="1" id="KW-0812">Transmembrane</keyword>
<reference evidence="2 3" key="1">
    <citation type="submission" date="2018-06" db="EMBL/GenBank/DDBJ databases">
        <authorList>
            <person name="Pothier F. J."/>
        </authorList>
    </citation>
    <scope>NUCLEOTIDE SEQUENCE [LARGE SCALE GENOMIC DNA]</scope>
    <source>
        <strain evidence="2 3">CPBF 424</strain>
    </source>
</reference>
<proteinExistence type="predicted"/>
<evidence type="ECO:0000256" key="1">
    <source>
        <dbReference type="SAM" id="Phobius"/>
    </source>
</evidence>
<dbReference type="Proteomes" id="UP000254168">
    <property type="component" value="Unassembled WGS sequence"/>
</dbReference>
<comment type="caution">
    <text evidence="2">The sequence shown here is derived from an EMBL/GenBank/DDBJ whole genome shotgun (WGS) entry which is preliminary data.</text>
</comment>
<evidence type="ECO:0000313" key="3">
    <source>
        <dbReference type="Proteomes" id="UP000254168"/>
    </source>
</evidence>
<evidence type="ECO:0000313" key="2">
    <source>
        <dbReference type="EMBL" id="SUZ30020.1"/>
    </source>
</evidence>
<keyword evidence="1" id="KW-0472">Membrane</keyword>
<keyword evidence="1" id="KW-1133">Transmembrane helix</keyword>
<dbReference type="EMBL" id="UIHB01000008">
    <property type="protein sequence ID" value="SUZ30020.1"/>
    <property type="molecule type" value="Genomic_DNA"/>
</dbReference>
<accession>A0AA46CBF7</accession>
<protein>
    <submittedName>
        <fullName evidence="2">Uncharacterized protein</fullName>
    </submittedName>
</protein>